<gene>
    <name evidence="2" type="ORF">Pmani_035871</name>
</gene>
<dbReference type="Proteomes" id="UP001292094">
    <property type="component" value="Unassembled WGS sequence"/>
</dbReference>
<dbReference type="EMBL" id="JAWZYT010005200">
    <property type="protein sequence ID" value="KAK4291294.1"/>
    <property type="molecule type" value="Genomic_DNA"/>
</dbReference>
<organism evidence="2 3">
    <name type="scientific">Petrolisthes manimaculis</name>
    <dbReference type="NCBI Taxonomy" id="1843537"/>
    <lineage>
        <taxon>Eukaryota</taxon>
        <taxon>Metazoa</taxon>
        <taxon>Ecdysozoa</taxon>
        <taxon>Arthropoda</taxon>
        <taxon>Crustacea</taxon>
        <taxon>Multicrustacea</taxon>
        <taxon>Malacostraca</taxon>
        <taxon>Eumalacostraca</taxon>
        <taxon>Eucarida</taxon>
        <taxon>Decapoda</taxon>
        <taxon>Pleocyemata</taxon>
        <taxon>Anomura</taxon>
        <taxon>Galatheoidea</taxon>
        <taxon>Porcellanidae</taxon>
        <taxon>Petrolisthes</taxon>
    </lineage>
</organism>
<feature type="region of interest" description="Disordered" evidence="1">
    <location>
        <begin position="23"/>
        <end position="44"/>
    </location>
</feature>
<evidence type="ECO:0000313" key="3">
    <source>
        <dbReference type="Proteomes" id="UP001292094"/>
    </source>
</evidence>
<dbReference type="AlphaFoldDB" id="A0AAE1NJM5"/>
<comment type="caution">
    <text evidence="2">The sequence shown here is derived from an EMBL/GenBank/DDBJ whole genome shotgun (WGS) entry which is preliminary data.</text>
</comment>
<feature type="compositionally biased region" description="Polar residues" evidence="1">
    <location>
        <begin position="250"/>
        <end position="263"/>
    </location>
</feature>
<sequence>MERLMEEMKIVKDLAPLVLGEGVDGRDGSLTRLPGDAKPKTKDEFTSSLKKACVTLDDLKRMMNLMDDKDRLKRASSFRRALSDLDSEDEGLPLRPRSQTRGSLHKASKSHKSTLYRKTQSLDHQLAEERNKIWVSTDAGSTTSIESSLTEDMRRAKYDRDISMDRISTGSQTSELTETQTGEKKKKKGVKGMISKLTKARSIEDSCTGGSIVGAGVKAMGVGVGGSGSDLSLDVEKEGKVRGKIKSFFKGTSGNRTQSTERGSTGREGPSVKTVAGNIDSDTAAAGSLTSLDSEVSITLPLSSLRRRRVRGELTKAQSTSAIARQGSFETEV</sequence>
<reference evidence="2" key="1">
    <citation type="submission" date="2023-11" db="EMBL/GenBank/DDBJ databases">
        <title>Genome assemblies of two species of porcelain crab, Petrolisthes cinctipes and Petrolisthes manimaculis (Anomura: Porcellanidae).</title>
        <authorList>
            <person name="Angst P."/>
        </authorList>
    </citation>
    <scope>NUCLEOTIDE SEQUENCE</scope>
    <source>
        <strain evidence="2">PB745_02</strain>
        <tissue evidence="2">Gill</tissue>
    </source>
</reference>
<evidence type="ECO:0000256" key="1">
    <source>
        <dbReference type="SAM" id="MobiDB-lite"/>
    </source>
</evidence>
<accession>A0AAE1NJM5</accession>
<evidence type="ECO:0000313" key="2">
    <source>
        <dbReference type="EMBL" id="KAK4291294.1"/>
    </source>
</evidence>
<feature type="region of interest" description="Disordered" evidence="1">
    <location>
        <begin position="313"/>
        <end position="333"/>
    </location>
</feature>
<protein>
    <submittedName>
        <fullName evidence="2">Uncharacterized protein</fullName>
    </submittedName>
</protein>
<feature type="region of interest" description="Disordered" evidence="1">
    <location>
        <begin position="170"/>
        <end position="190"/>
    </location>
</feature>
<feature type="region of interest" description="Disordered" evidence="1">
    <location>
        <begin position="249"/>
        <end position="274"/>
    </location>
</feature>
<feature type="region of interest" description="Disordered" evidence="1">
    <location>
        <begin position="84"/>
        <end position="117"/>
    </location>
</feature>
<proteinExistence type="predicted"/>
<feature type="compositionally biased region" description="Basic residues" evidence="1">
    <location>
        <begin position="103"/>
        <end position="115"/>
    </location>
</feature>
<keyword evidence="3" id="KW-1185">Reference proteome</keyword>
<name>A0AAE1NJM5_9EUCA</name>